<dbReference type="InterPro" id="IPR045121">
    <property type="entry name" value="CoAse"/>
</dbReference>
<dbReference type="GO" id="GO:0046872">
    <property type="term" value="F:metal ion binding"/>
    <property type="evidence" value="ECO:0007669"/>
    <property type="project" value="UniProtKB-KW"/>
</dbReference>
<gene>
    <name evidence="8" type="ORF">CFX0092_A1636</name>
</gene>
<keyword evidence="4 8" id="KW-0378">Hydrolase</keyword>
<dbReference type="PROSITE" id="PS00893">
    <property type="entry name" value="NUDIX_BOX"/>
    <property type="match status" value="1"/>
</dbReference>
<dbReference type="AlphaFoldDB" id="A0A160T1N8"/>
<keyword evidence="3" id="KW-0479">Metal-binding</keyword>
<feature type="domain" description="Nudix hydrolase" evidence="7">
    <location>
        <begin position="45"/>
        <end position="179"/>
    </location>
</feature>
<name>A0A160T1N8_9CHLR</name>
<dbReference type="Pfam" id="PF00293">
    <property type="entry name" value="NUDIX"/>
    <property type="match status" value="1"/>
</dbReference>
<dbReference type="KEGG" id="pbf:CFX0092_A1636"/>
<evidence type="ECO:0000256" key="1">
    <source>
        <dbReference type="ARBA" id="ARBA00001936"/>
    </source>
</evidence>
<evidence type="ECO:0000256" key="6">
    <source>
        <dbReference type="ARBA" id="ARBA00023211"/>
    </source>
</evidence>
<dbReference type="GO" id="GO:0010945">
    <property type="term" value="F:coenzyme A diphosphatase activity"/>
    <property type="evidence" value="ECO:0007669"/>
    <property type="project" value="InterPro"/>
</dbReference>
<evidence type="ECO:0000256" key="2">
    <source>
        <dbReference type="ARBA" id="ARBA00001946"/>
    </source>
</evidence>
<dbReference type="Proteomes" id="UP000215027">
    <property type="component" value="Chromosome I"/>
</dbReference>
<dbReference type="SUPFAM" id="SSF55811">
    <property type="entry name" value="Nudix"/>
    <property type="match status" value="1"/>
</dbReference>
<evidence type="ECO:0000313" key="9">
    <source>
        <dbReference type="Proteomes" id="UP000215027"/>
    </source>
</evidence>
<keyword evidence="5" id="KW-0460">Magnesium</keyword>
<dbReference type="Gene3D" id="3.90.79.10">
    <property type="entry name" value="Nucleoside Triphosphate Pyrophosphohydrolase"/>
    <property type="match status" value="1"/>
</dbReference>
<evidence type="ECO:0000256" key="4">
    <source>
        <dbReference type="ARBA" id="ARBA00022801"/>
    </source>
</evidence>
<dbReference type="InterPro" id="IPR015797">
    <property type="entry name" value="NUDIX_hydrolase-like_dom_sf"/>
</dbReference>
<keyword evidence="6" id="KW-0464">Manganese</keyword>
<sequence length="222" mass="24421">MTPPCTLDDVRAALRLPAFDGPVAQRRMAPIARPMLRAAGRPEGPRLGAVLILLYCADDDLHVVLTQRPEYDGVHAGQVSCPGGRHEPPESLGQTALRETYEEIGVPPADVELLGQLTSLYVMPSDFEVHPFVGRYLGDGRPSFIPDTREVAAILEVPLRLLLDPATRAEEEMELRGGLRLPVPFFRVGEHRVWGATAMILSEFVERLREVQGTSESASHPM</sequence>
<organism evidence="8 9">
    <name type="scientific">Candidatus Promineifilum breve</name>
    <dbReference type="NCBI Taxonomy" id="1806508"/>
    <lineage>
        <taxon>Bacteria</taxon>
        <taxon>Bacillati</taxon>
        <taxon>Chloroflexota</taxon>
        <taxon>Ardenticatenia</taxon>
        <taxon>Candidatus Promineifilales</taxon>
        <taxon>Candidatus Promineifilaceae</taxon>
        <taxon>Candidatus Promineifilum</taxon>
    </lineage>
</organism>
<dbReference type="RefSeq" id="WP_197699919.1">
    <property type="nucleotide sequence ID" value="NZ_LN890655.1"/>
</dbReference>
<dbReference type="EMBL" id="LN890655">
    <property type="protein sequence ID" value="CUS03514.2"/>
    <property type="molecule type" value="Genomic_DNA"/>
</dbReference>
<dbReference type="InterPro" id="IPR000086">
    <property type="entry name" value="NUDIX_hydrolase_dom"/>
</dbReference>
<dbReference type="PROSITE" id="PS51462">
    <property type="entry name" value="NUDIX"/>
    <property type="match status" value="1"/>
</dbReference>
<evidence type="ECO:0000256" key="5">
    <source>
        <dbReference type="ARBA" id="ARBA00022842"/>
    </source>
</evidence>
<evidence type="ECO:0000256" key="3">
    <source>
        <dbReference type="ARBA" id="ARBA00022723"/>
    </source>
</evidence>
<keyword evidence="9" id="KW-1185">Reference proteome</keyword>
<comment type="cofactor">
    <cofactor evidence="2">
        <name>Mg(2+)</name>
        <dbReference type="ChEBI" id="CHEBI:18420"/>
    </cofactor>
</comment>
<accession>A0A160T1N8</accession>
<reference evidence="8" key="1">
    <citation type="submission" date="2016-01" db="EMBL/GenBank/DDBJ databases">
        <authorList>
            <person name="Mcilroy J.S."/>
            <person name="Karst M S."/>
            <person name="Albertsen M."/>
        </authorList>
    </citation>
    <scope>NUCLEOTIDE SEQUENCE</scope>
    <source>
        <strain evidence="8">Cfx-K</strain>
    </source>
</reference>
<evidence type="ECO:0000313" key="8">
    <source>
        <dbReference type="EMBL" id="CUS03514.2"/>
    </source>
</evidence>
<evidence type="ECO:0000259" key="7">
    <source>
        <dbReference type="PROSITE" id="PS51462"/>
    </source>
</evidence>
<dbReference type="InterPro" id="IPR020084">
    <property type="entry name" value="NUDIX_hydrolase_CS"/>
</dbReference>
<dbReference type="CDD" id="cd03426">
    <property type="entry name" value="NUDIX_CoAse_Nudt7"/>
    <property type="match status" value="1"/>
</dbReference>
<protein>
    <submittedName>
        <fullName evidence="8">NUDIX hydrolase</fullName>
    </submittedName>
</protein>
<dbReference type="PANTHER" id="PTHR12992:SF11">
    <property type="entry name" value="MITOCHONDRIAL COENZYME A DIPHOSPHATASE NUDT8"/>
    <property type="match status" value="1"/>
</dbReference>
<proteinExistence type="predicted"/>
<comment type="cofactor">
    <cofactor evidence="1">
        <name>Mn(2+)</name>
        <dbReference type="ChEBI" id="CHEBI:29035"/>
    </cofactor>
</comment>
<dbReference type="PANTHER" id="PTHR12992">
    <property type="entry name" value="NUDIX HYDROLASE"/>
    <property type="match status" value="1"/>
</dbReference>